<name>A0A1D1YGS2_9ARAE</name>
<sequence length="287" mass="32513">MHMRILNWIQTKINGRQEKKTLEVATAGPDHAMQENHKEELGDWPYGLLAIGTFGDEGLKKESHGHEVLQSSHSLQDLPEFTLDEVNKLEKELTKLLSVKPKYKASKSETGKGCNSNLPLDKFLNFPSSLEVDRLACQKFCDELAEGEVGDLSPNTNVVLNKAKDLLADNRKTIKQKSISFLLKRMFACRNGFAPGPSLRDPISESRIDKLLKAILHKKIYPQNSAPMTVKKYLEQRRMGESEMRDRLLKMMRDKIGDKAEDGCKWVNTDSEYIVLEIKLPSICIAT</sequence>
<dbReference type="GO" id="GO:0009630">
    <property type="term" value="P:gravitropism"/>
    <property type="evidence" value="ECO:0007669"/>
    <property type="project" value="InterPro"/>
</dbReference>
<dbReference type="PANTHER" id="PTHR34045:SF3">
    <property type="entry name" value="PROTEIN LAZY 4"/>
    <property type="match status" value="1"/>
</dbReference>
<dbReference type="InterPro" id="IPR044683">
    <property type="entry name" value="LAZY"/>
</dbReference>
<keyword evidence="1" id="KW-0341">Growth regulation</keyword>
<organism evidence="3">
    <name type="scientific">Anthurium amnicola</name>
    <dbReference type="NCBI Taxonomy" id="1678845"/>
    <lineage>
        <taxon>Eukaryota</taxon>
        <taxon>Viridiplantae</taxon>
        <taxon>Streptophyta</taxon>
        <taxon>Embryophyta</taxon>
        <taxon>Tracheophyta</taxon>
        <taxon>Spermatophyta</taxon>
        <taxon>Magnoliopsida</taxon>
        <taxon>Liliopsida</taxon>
        <taxon>Araceae</taxon>
        <taxon>Pothoideae</taxon>
        <taxon>Potheae</taxon>
        <taxon>Anthurium</taxon>
    </lineage>
</organism>
<evidence type="ECO:0000313" key="3">
    <source>
        <dbReference type="EMBL" id="JAT53840.1"/>
    </source>
</evidence>
<evidence type="ECO:0000256" key="2">
    <source>
        <dbReference type="ARBA" id="ARBA00024198"/>
    </source>
</evidence>
<comment type="similarity">
    <text evidence="2">Belongs to the LAZY family.</text>
</comment>
<dbReference type="PANTHER" id="PTHR34045">
    <property type="entry name" value="OS03G0406300 PROTEIN"/>
    <property type="match status" value="1"/>
</dbReference>
<proteinExistence type="inferred from homology"/>
<dbReference type="AlphaFoldDB" id="A0A1D1YGS2"/>
<gene>
    <name evidence="3" type="primary">murB_21</name>
    <name evidence="3" type="ORF">g.54418</name>
</gene>
<dbReference type="GO" id="GO:0040008">
    <property type="term" value="P:regulation of growth"/>
    <property type="evidence" value="ECO:0007669"/>
    <property type="project" value="InterPro"/>
</dbReference>
<accession>A0A1D1YGS2</accession>
<reference evidence="3" key="1">
    <citation type="submission" date="2015-07" db="EMBL/GenBank/DDBJ databases">
        <title>Transcriptome Assembly of Anthurium amnicola.</title>
        <authorList>
            <person name="Suzuki J."/>
        </authorList>
    </citation>
    <scope>NUCLEOTIDE SEQUENCE</scope>
</reference>
<protein>
    <submittedName>
        <fullName evidence="3">UDP-N-acetylenolpyruvoylglucosamine reductase</fullName>
    </submittedName>
</protein>
<dbReference type="EMBL" id="GDJX01014096">
    <property type="protein sequence ID" value="JAT53840.1"/>
    <property type="molecule type" value="Transcribed_RNA"/>
</dbReference>
<evidence type="ECO:0000256" key="1">
    <source>
        <dbReference type="ARBA" id="ARBA00022604"/>
    </source>
</evidence>